<evidence type="ECO:0000256" key="1">
    <source>
        <dbReference type="ARBA" id="ARBA00004141"/>
    </source>
</evidence>
<feature type="transmembrane region" description="Helical" evidence="8">
    <location>
        <begin position="105"/>
        <end position="127"/>
    </location>
</feature>
<gene>
    <name evidence="10" type="ORF">EAH80_11605</name>
</gene>
<dbReference type="PANTHER" id="PTHR30576">
    <property type="entry name" value="COLANIC BIOSYNTHESIS UDP-GLUCOSE LIPID CARRIER TRANSFERASE"/>
    <property type="match status" value="1"/>
</dbReference>
<keyword evidence="3 10" id="KW-0808">Transferase</keyword>
<feature type="transmembrane region" description="Helical" evidence="8">
    <location>
        <begin position="319"/>
        <end position="339"/>
    </location>
</feature>
<evidence type="ECO:0000256" key="5">
    <source>
        <dbReference type="ARBA" id="ARBA00022989"/>
    </source>
</evidence>
<feature type="domain" description="Bacterial sugar transferase" evidence="9">
    <location>
        <begin position="311"/>
        <end position="499"/>
    </location>
</feature>
<evidence type="ECO:0000256" key="4">
    <source>
        <dbReference type="ARBA" id="ARBA00022692"/>
    </source>
</evidence>
<dbReference type="Gene3D" id="3.40.50.720">
    <property type="entry name" value="NAD(P)-binding Rossmann-like Domain"/>
    <property type="match status" value="1"/>
</dbReference>
<keyword evidence="6 8" id="KW-0472">Membrane</keyword>
<dbReference type="OrthoDB" id="9808602at2"/>
<dbReference type="GO" id="GO:0016020">
    <property type="term" value="C:membrane"/>
    <property type="evidence" value="ECO:0007669"/>
    <property type="project" value="UniProtKB-SubCell"/>
</dbReference>
<evidence type="ECO:0000256" key="2">
    <source>
        <dbReference type="ARBA" id="ARBA00006464"/>
    </source>
</evidence>
<evidence type="ECO:0000256" key="8">
    <source>
        <dbReference type="SAM" id="Phobius"/>
    </source>
</evidence>
<evidence type="ECO:0000256" key="3">
    <source>
        <dbReference type="ARBA" id="ARBA00022679"/>
    </source>
</evidence>
<reference evidence="10 11" key="1">
    <citation type="journal article" date="2019" name="Environ. Microbiol.">
        <title>Species interactions and distinct microbial communities in high Arctic permafrost affected cryosols are associated with the CH4 and CO2 gas fluxes.</title>
        <authorList>
            <person name="Altshuler I."/>
            <person name="Hamel J."/>
            <person name="Turney S."/>
            <person name="Magnuson E."/>
            <person name="Levesque R."/>
            <person name="Greer C."/>
            <person name="Whyte L.G."/>
        </authorList>
    </citation>
    <scope>NUCLEOTIDE SEQUENCE [LARGE SCALE GENOMIC DNA]</scope>
    <source>
        <strain evidence="10 11">S5.20</strain>
    </source>
</reference>
<comment type="similarity">
    <text evidence="2">Belongs to the bacterial sugar transferase family.</text>
</comment>
<evidence type="ECO:0000256" key="6">
    <source>
        <dbReference type="ARBA" id="ARBA00023136"/>
    </source>
</evidence>
<dbReference type="InterPro" id="IPR017475">
    <property type="entry name" value="EPS_sugar_tfrase"/>
</dbReference>
<dbReference type="Pfam" id="PF13727">
    <property type="entry name" value="CoA_binding_3"/>
    <property type="match status" value="1"/>
</dbReference>
<keyword evidence="11" id="KW-1185">Reference proteome</keyword>
<name>A0A502E968_9MYCO</name>
<dbReference type="AlphaFoldDB" id="A0A502E968"/>
<comment type="subcellular location">
    <subcellularLocation>
        <location evidence="1">Membrane</location>
        <topology evidence="1">Multi-pass membrane protein</topology>
    </subcellularLocation>
</comment>
<keyword evidence="4 8" id="KW-0812">Transmembrane</keyword>
<accession>A0A502E968</accession>
<dbReference type="PANTHER" id="PTHR30576:SF0">
    <property type="entry name" value="UNDECAPRENYL-PHOSPHATE N-ACETYLGALACTOSAMINYL 1-PHOSPHATE TRANSFERASE-RELATED"/>
    <property type="match status" value="1"/>
</dbReference>
<organism evidence="10 11">
    <name type="scientific">Mycolicibacterium hodleri</name>
    <dbReference type="NCBI Taxonomy" id="49897"/>
    <lineage>
        <taxon>Bacteria</taxon>
        <taxon>Bacillati</taxon>
        <taxon>Actinomycetota</taxon>
        <taxon>Actinomycetes</taxon>
        <taxon>Mycobacteriales</taxon>
        <taxon>Mycobacteriaceae</taxon>
        <taxon>Mycolicibacterium</taxon>
    </lineage>
</organism>
<keyword evidence="5 8" id="KW-1133">Transmembrane helix</keyword>
<proteinExistence type="inferred from homology"/>
<feature type="transmembrane region" description="Helical" evidence="8">
    <location>
        <begin position="74"/>
        <end position="93"/>
    </location>
</feature>
<evidence type="ECO:0000256" key="7">
    <source>
        <dbReference type="SAM" id="MobiDB-lite"/>
    </source>
</evidence>
<feature type="region of interest" description="Disordered" evidence="7">
    <location>
        <begin position="373"/>
        <end position="392"/>
    </location>
</feature>
<feature type="transmembrane region" description="Helical" evidence="8">
    <location>
        <begin position="39"/>
        <end position="62"/>
    </location>
</feature>
<evidence type="ECO:0000313" key="11">
    <source>
        <dbReference type="Proteomes" id="UP000320095"/>
    </source>
</evidence>
<sequence>MGTPSTSATLPRMPAATKSPSLYAPTAPRWAERMRTDPWYSALTVLLDIESAVGAVALAQWWIPGVVEERNIALYSWAFVPLVIGLLASRSMYRRKLDQSFLDDFEPVATSIAVATLAVLTIMLLLVPPFTPGEVVRPYVQPSDLVLRIWLIAAILMPAVRLGRSLGQRYLRRKYRAAAPALIVGSGPIAHQLIERMRQVPEYGLRPAGVLDDTRPAEDELFGVPYLGSTDNLENAARATHAEELIVAPSSVADDQLARTAQRAHDLGMRVRVVPRLMDVVGGGSWVEHMGGLPLMVLAHVDPKGWQFTVKHALDRLSAGLGLLLISPLFIGLALLVRISSPGPIFYRQPRMGRDGKVFDCLKFRSMRPVDPNTTSFAPQAGTAPGGVEGDDRRTRIGKIMRKTSMDELPQLLNVLKGDMSLVGPRPERPEFVELFEMQVRRYGDRHRVKAGITGWAQVHGLRGQTSIADRAEFDNYYIENWSLNLDFKVLLLTVLAVLRSAED</sequence>
<evidence type="ECO:0000313" key="10">
    <source>
        <dbReference type="EMBL" id="TPG34235.1"/>
    </source>
</evidence>
<dbReference type="Pfam" id="PF02397">
    <property type="entry name" value="Bac_transf"/>
    <property type="match status" value="1"/>
</dbReference>
<comment type="caution">
    <text evidence="10">The sequence shown here is derived from an EMBL/GenBank/DDBJ whole genome shotgun (WGS) entry which is preliminary data.</text>
</comment>
<dbReference type="GO" id="GO:0016780">
    <property type="term" value="F:phosphotransferase activity, for other substituted phosphate groups"/>
    <property type="evidence" value="ECO:0007669"/>
    <property type="project" value="TreeGrafter"/>
</dbReference>
<dbReference type="EMBL" id="RCZG01000004">
    <property type="protein sequence ID" value="TPG34235.1"/>
    <property type="molecule type" value="Genomic_DNA"/>
</dbReference>
<dbReference type="Proteomes" id="UP000320095">
    <property type="component" value="Unassembled WGS sequence"/>
</dbReference>
<evidence type="ECO:0000259" key="9">
    <source>
        <dbReference type="Pfam" id="PF02397"/>
    </source>
</evidence>
<protein>
    <submittedName>
        <fullName evidence="10">Sugar transferase</fullName>
    </submittedName>
</protein>
<feature type="transmembrane region" description="Helical" evidence="8">
    <location>
        <begin position="147"/>
        <end position="166"/>
    </location>
</feature>
<dbReference type="InterPro" id="IPR003362">
    <property type="entry name" value="Bact_transf"/>
</dbReference>
<dbReference type="NCBIfam" id="TIGR03025">
    <property type="entry name" value="EPS_sugtrans"/>
    <property type="match status" value="1"/>
</dbReference>